<dbReference type="Proteomes" id="UP001057279">
    <property type="component" value="Linkage Group LG18"/>
</dbReference>
<proteinExistence type="predicted"/>
<name>A0ACB9UEP6_9CETA</name>
<accession>A0ACB9UEP6</accession>
<protein>
    <submittedName>
        <fullName evidence="1">Uncharacterized protein</fullName>
    </submittedName>
</protein>
<evidence type="ECO:0000313" key="1">
    <source>
        <dbReference type="EMBL" id="KAI4566489.1"/>
    </source>
</evidence>
<evidence type="ECO:0000313" key="2">
    <source>
        <dbReference type="Proteomes" id="UP001057279"/>
    </source>
</evidence>
<reference evidence="1" key="1">
    <citation type="submission" date="2022-03" db="EMBL/GenBank/DDBJ databases">
        <title>Genomic analyses of argali, domestic sheep and their hybrids provide insights into chromosomal evolution, heterosis and genetic basis of agronomic traits.</title>
        <authorList>
            <person name="Li M."/>
        </authorList>
    </citation>
    <scope>NUCLEOTIDE SEQUENCE</scope>
    <source>
        <strain evidence="1">F1 hybrid</strain>
    </source>
</reference>
<dbReference type="EMBL" id="CM043043">
    <property type="protein sequence ID" value="KAI4566489.1"/>
    <property type="molecule type" value="Genomic_DNA"/>
</dbReference>
<comment type="caution">
    <text evidence="1">The sequence shown here is derived from an EMBL/GenBank/DDBJ whole genome shotgun (WGS) entry which is preliminary data.</text>
</comment>
<keyword evidence="2" id="KW-1185">Reference proteome</keyword>
<gene>
    <name evidence="1" type="ORF">MJG53_015166</name>
</gene>
<organism evidence="1 2">
    <name type="scientific">Ovis ammon polii x Ovis aries</name>
    <dbReference type="NCBI Taxonomy" id="2918886"/>
    <lineage>
        <taxon>Eukaryota</taxon>
        <taxon>Metazoa</taxon>
        <taxon>Chordata</taxon>
        <taxon>Craniata</taxon>
        <taxon>Vertebrata</taxon>
        <taxon>Euteleostomi</taxon>
        <taxon>Mammalia</taxon>
        <taxon>Eutheria</taxon>
        <taxon>Laurasiatheria</taxon>
        <taxon>Artiodactyla</taxon>
        <taxon>Ruminantia</taxon>
        <taxon>Pecora</taxon>
        <taxon>Bovidae</taxon>
        <taxon>Caprinae</taxon>
        <taxon>Ovis</taxon>
    </lineage>
</organism>
<sequence>MDAAAVWTENSHFRGRPLEHDETRASCVFGKSIKYPKAATDSPCDLGSPPRLTVSRTDLVGIRPEDDADNAHQAAVQAFTPTSRCLEGSTNHPEKLTPSPDLPRLGLEMLPASSELFLLSLGHRDPAGVFGRQSSKESDRAQVVVRFRGSTE</sequence>